<organism evidence="12 13">
    <name type="scientific">Paramecium octaurelia</name>
    <dbReference type="NCBI Taxonomy" id="43137"/>
    <lineage>
        <taxon>Eukaryota</taxon>
        <taxon>Sar</taxon>
        <taxon>Alveolata</taxon>
        <taxon>Ciliophora</taxon>
        <taxon>Intramacronucleata</taxon>
        <taxon>Oligohymenophorea</taxon>
        <taxon>Peniculida</taxon>
        <taxon>Parameciidae</taxon>
        <taxon>Paramecium</taxon>
    </lineage>
</organism>
<keyword evidence="6" id="KW-0564">Palmitate</keyword>
<dbReference type="OMA" id="FMSNCIG"/>
<gene>
    <name evidence="12" type="ORF">POCTA_138.1.T0130268</name>
</gene>
<dbReference type="PROSITE" id="PS50216">
    <property type="entry name" value="DHHC"/>
    <property type="match status" value="1"/>
</dbReference>
<evidence type="ECO:0000256" key="1">
    <source>
        <dbReference type="ARBA" id="ARBA00004127"/>
    </source>
</evidence>
<keyword evidence="2 10" id="KW-0808">Transferase</keyword>
<evidence type="ECO:0000256" key="10">
    <source>
        <dbReference type="RuleBase" id="RU079119"/>
    </source>
</evidence>
<dbReference type="EMBL" id="CAJJDP010000012">
    <property type="protein sequence ID" value="CAD8142053.1"/>
    <property type="molecule type" value="Genomic_DNA"/>
</dbReference>
<feature type="domain" description="Palmitoyltransferase DHHC" evidence="11">
    <location>
        <begin position="107"/>
        <end position="220"/>
    </location>
</feature>
<evidence type="ECO:0000259" key="11">
    <source>
        <dbReference type="Pfam" id="PF01529"/>
    </source>
</evidence>
<accession>A0A8S1SNF1</accession>
<comment type="caution">
    <text evidence="12">The sequence shown here is derived from an EMBL/GenBank/DDBJ whole genome shotgun (WGS) entry which is preliminary data.</text>
</comment>
<dbReference type="GO" id="GO:0006612">
    <property type="term" value="P:protein targeting to membrane"/>
    <property type="evidence" value="ECO:0007669"/>
    <property type="project" value="TreeGrafter"/>
</dbReference>
<evidence type="ECO:0000256" key="2">
    <source>
        <dbReference type="ARBA" id="ARBA00022679"/>
    </source>
</evidence>
<dbReference type="GO" id="GO:0005794">
    <property type="term" value="C:Golgi apparatus"/>
    <property type="evidence" value="ECO:0007669"/>
    <property type="project" value="TreeGrafter"/>
</dbReference>
<dbReference type="InterPro" id="IPR039859">
    <property type="entry name" value="PFA4/ZDH16/20/ERF2-like"/>
</dbReference>
<evidence type="ECO:0000313" key="13">
    <source>
        <dbReference type="Proteomes" id="UP000683925"/>
    </source>
</evidence>
<keyword evidence="4 10" id="KW-1133">Transmembrane helix</keyword>
<feature type="transmembrane region" description="Helical" evidence="10">
    <location>
        <begin position="152"/>
        <end position="175"/>
    </location>
</feature>
<name>A0A8S1SNF1_PAROT</name>
<dbReference type="GO" id="GO:0019706">
    <property type="term" value="F:protein-cysteine S-palmitoyltransferase activity"/>
    <property type="evidence" value="ECO:0007669"/>
    <property type="project" value="UniProtKB-EC"/>
</dbReference>
<protein>
    <recommendedName>
        <fullName evidence="10">Palmitoyltransferase</fullName>
        <ecNumber evidence="10">2.3.1.225</ecNumber>
    </recommendedName>
</protein>
<evidence type="ECO:0000256" key="8">
    <source>
        <dbReference type="ARBA" id="ARBA00023315"/>
    </source>
</evidence>
<comment type="similarity">
    <text evidence="10">Belongs to the DHHC palmitoyltransferase family.</text>
</comment>
<evidence type="ECO:0000256" key="4">
    <source>
        <dbReference type="ARBA" id="ARBA00022989"/>
    </source>
</evidence>
<dbReference type="GO" id="GO:0005783">
    <property type="term" value="C:endoplasmic reticulum"/>
    <property type="evidence" value="ECO:0007669"/>
    <property type="project" value="TreeGrafter"/>
</dbReference>
<feature type="transmembrane region" description="Helical" evidence="10">
    <location>
        <begin position="222"/>
        <end position="239"/>
    </location>
</feature>
<dbReference type="Pfam" id="PF01529">
    <property type="entry name" value="DHHC"/>
    <property type="match status" value="1"/>
</dbReference>
<dbReference type="InterPro" id="IPR001594">
    <property type="entry name" value="Palmitoyltrfase_DHHC"/>
</dbReference>
<dbReference type="Proteomes" id="UP000683925">
    <property type="component" value="Unassembled WGS sequence"/>
</dbReference>
<proteinExistence type="inferred from homology"/>
<evidence type="ECO:0000256" key="3">
    <source>
        <dbReference type="ARBA" id="ARBA00022692"/>
    </source>
</evidence>
<evidence type="ECO:0000256" key="5">
    <source>
        <dbReference type="ARBA" id="ARBA00023136"/>
    </source>
</evidence>
<dbReference type="AlphaFoldDB" id="A0A8S1SNF1"/>
<evidence type="ECO:0000256" key="7">
    <source>
        <dbReference type="ARBA" id="ARBA00023288"/>
    </source>
</evidence>
<evidence type="ECO:0000313" key="12">
    <source>
        <dbReference type="EMBL" id="CAD8142053.1"/>
    </source>
</evidence>
<feature type="transmembrane region" description="Helical" evidence="10">
    <location>
        <begin position="20"/>
        <end position="42"/>
    </location>
</feature>
<keyword evidence="8 10" id="KW-0012">Acyltransferase</keyword>
<comment type="subcellular location">
    <subcellularLocation>
        <location evidence="1">Endomembrane system</location>
        <topology evidence="1">Multi-pass membrane protein</topology>
    </subcellularLocation>
</comment>
<keyword evidence="7" id="KW-0449">Lipoprotein</keyword>
<dbReference type="EC" id="2.3.1.225" evidence="10"/>
<comment type="domain">
    <text evidence="10">The DHHC domain is required for palmitoyltransferase activity.</text>
</comment>
<keyword evidence="5 10" id="KW-0472">Membrane</keyword>
<feature type="transmembrane region" description="Helical" evidence="10">
    <location>
        <begin position="245"/>
        <end position="267"/>
    </location>
</feature>
<dbReference type="OrthoDB" id="302728at2759"/>
<feature type="transmembrane region" description="Helical" evidence="10">
    <location>
        <begin position="54"/>
        <end position="73"/>
    </location>
</feature>
<sequence length="414" mass="48982">MRIQHFDNSLLIGKFWIGSLSDSFMIVFVLGSYAMLQCYFLYFFSEDFQLTNSWVSWTCVLLFLYSYLCGTFTEPGVVRRPQPDDEESFGSMKSNRKEKNEKIGEYFHERFCSRCKVMRPPKTSHCYNCNNCVKMYDHHCTFMSNCIGLRNYRYFIGWMYTLVLQCIVWYIVLFQHTYQMFSLQEAIDKLYKSDYIQYSALVFIMSLCCSCTFYLHGLFQSCLSLLIISCIVVFLYGNYDFDKKYYENYFCSLIFVIVTLPGALMALSVSLSQSIHLAIGVNQKEWSVLTRQVNLNSIRETNIELSPSANLDQTNQYEQVETQSTDLVKESEEDKQLRQKVQDEIENNPELRGTLSKEKMEYIFQQRRNYYQKQKVIEDAKQQVQTYKSKASLQNYFINLKKLLFDKICQSELY</sequence>
<comment type="catalytic activity">
    <reaction evidence="9 10">
        <text>L-cysteinyl-[protein] + hexadecanoyl-CoA = S-hexadecanoyl-L-cysteinyl-[protein] + CoA</text>
        <dbReference type="Rhea" id="RHEA:36683"/>
        <dbReference type="Rhea" id="RHEA-COMP:10131"/>
        <dbReference type="Rhea" id="RHEA-COMP:11032"/>
        <dbReference type="ChEBI" id="CHEBI:29950"/>
        <dbReference type="ChEBI" id="CHEBI:57287"/>
        <dbReference type="ChEBI" id="CHEBI:57379"/>
        <dbReference type="ChEBI" id="CHEBI:74151"/>
        <dbReference type="EC" id="2.3.1.225"/>
    </reaction>
</comment>
<dbReference type="PANTHER" id="PTHR22883:SF43">
    <property type="entry name" value="PALMITOYLTRANSFERASE APP"/>
    <property type="match status" value="1"/>
</dbReference>
<evidence type="ECO:0000256" key="6">
    <source>
        <dbReference type="ARBA" id="ARBA00023139"/>
    </source>
</evidence>
<evidence type="ECO:0000256" key="9">
    <source>
        <dbReference type="ARBA" id="ARBA00048048"/>
    </source>
</evidence>
<reference evidence="12" key="1">
    <citation type="submission" date="2021-01" db="EMBL/GenBank/DDBJ databases">
        <authorList>
            <consortium name="Genoscope - CEA"/>
            <person name="William W."/>
        </authorList>
    </citation>
    <scope>NUCLEOTIDE SEQUENCE</scope>
</reference>
<dbReference type="PANTHER" id="PTHR22883">
    <property type="entry name" value="ZINC FINGER DHHC DOMAIN CONTAINING PROTEIN"/>
    <property type="match status" value="1"/>
</dbReference>
<keyword evidence="3 10" id="KW-0812">Transmembrane</keyword>
<keyword evidence="13" id="KW-1185">Reference proteome</keyword>